<dbReference type="EMBL" id="LGCM01000060">
    <property type="protein sequence ID" value="KPL77396.1"/>
    <property type="molecule type" value="Genomic_DNA"/>
</dbReference>
<feature type="transmembrane region" description="Helical" evidence="9">
    <location>
        <begin position="134"/>
        <end position="157"/>
    </location>
</feature>
<evidence type="ECO:0000256" key="1">
    <source>
        <dbReference type="ARBA" id="ARBA00004429"/>
    </source>
</evidence>
<keyword evidence="7 9" id="KW-1133">Transmembrane helix</keyword>
<evidence type="ECO:0000259" key="10">
    <source>
        <dbReference type="PROSITE" id="PS51012"/>
    </source>
</evidence>
<evidence type="ECO:0000256" key="4">
    <source>
        <dbReference type="ARBA" id="ARBA00022475"/>
    </source>
</evidence>
<evidence type="ECO:0000313" key="11">
    <source>
        <dbReference type="EMBL" id="KPL77396.1"/>
    </source>
</evidence>
<dbReference type="GO" id="GO:0005886">
    <property type="term" value="C:plasma membrane"/>
    <property type="evidence" value="ECO:0007669"/>
    <property type="project" value="UniProtKB-SubCell"/>
</dbReference>
<feature type="domain" description="ABC transmembrane type-2" evidence="10">
    <location>
        <begin position="54"/>
        <end position="275"/>
    </location>
</feature>
<organism evidence="11 12">
    <name type="scientific">Levilinea saccharolytica</name>
    <dbReference type="NCBI Taxonomy" id="229921"/>
    <lineage>
        <taxon>Bacteria</taxon>
        <taxon>Bacillati</taxon>
        <taxon>Chloroflexota</taxon>
        <taxon>Anaerolineae</taxon>
        <taxon>Anaerolineales</taxon>
        <taxon>Anaerolineaceae</taxon>
        <taxon>Levilinea</taxon>
    </lineage>
</organism>
<evidence type="ECO:0000256" key="3">
    <source>
        <dbReference type="ARBA" id="ARBA00022448"/>
    </source>
</evidence>
<dbReference type="InterPro" id="IPR013525">
    <property type="entry name" value="ABC2_TM"/>
</dbReference>
<evidence type="ECO:0000256" key="2">
    <source>
        <dbReference type="ARBA" id="ARBA00007783"/>
    </source>
</evidence>
<sequence length="283" mass="32065">MKAITPSANDVPVVHLRPPRGWFSLNLRDLWQYRELIYFLTWRDLKVRYKQTLLGALWAVLRPFMTMVVFSIFFGELGKVPSENLPYPVFAYTGLLPWELFATALTVASHSLVNNRHMITKIYFPRVILPMASILAGVVDFLIASVVLAGIMLYFGTPLAGPVWPVIFFLLLTLITALGVGLWLAALNVMYRDINYITPFLSQFWLLITPIAYGSSLVPESWRILYALNPMVGVVNGFRWALLGMESGAPGPMMWVSVLVSLLLLVSGLIFFRRMERQFADMV</sequence>
<evidence type="ECO:0000256" key="6">
    <source>
        <dbReference type="ARBA" id="ARBA00022692"/>
    </source>
</evidence>
<proteinExistence type="inferred from homology"/>
<keyword evidence="3 9" id="KW-0813">Transport</keyword>
<evidence type="ECO:0000313" key="12">
    <source>
        <dbReference type="Proteomes" id="UP000050501"/>
    </source>
</evidence>
<comment type="caution">
    <text evidence="11">The sequence shown here is derived from an EMBL/GenBank/DDBJ whole genome shotgun (WGS) entry which is preliminary data.</text>
</comment>
<feature type="transmembrane region" description="Helical" evidence="9">
    <location>
        <begin position="163"/>
        <end position="187"/>
    </location>
</feature>
<keyword evidence="8 9" id="KW-0472">Membrane</keyword>
<evidence type="ECO:0000256" key="8">
    <source>
        <dbReference type="ARBA" id="ARBA00023136"/>
    </source>
</evidence>
<dbReference type="PATRIC" id="fig|229921.5.peg.2622"/>
<reference evidence="11 12" key="1">
    <citation type="submission" date="2015-07" db="EMBL/GenBank/DDBJ databases">
        <title>Genome sequence of Levilinea saccharolytica DSM 16555.</title>
        <authorList>
            <person name="Hemp J."/>
            <person name="Ward L.M."/>
            <person name="Pace L.A."/>
            <person name="Fischer W.W."/>
        </authorList>
    </citation>
    <scope>NUCLEOTIDE SEQUENCE [LARGE SCALE GENOMIC DNA]</scope>
    <source>
        <strain evidence="11 12">KIBI-1</strain>
    </source>
</reference>
<keyword evidence="5" id="KW-0997">Cell inner membrane</keyword>
<comment type="similarity">
    <text evidence="2 9">Belongs to the ABC-2 integral membrane protein family.</text>
</comment>
<dbReference type="InterPro" id="IPR047817">
    <property type="entry name" value="ABC2_TM_bact-type"/>
</dbReference>
<keyword evidence="6 9" id="KW-0812">Transmembrane</keyword>
<feature type="transmembrane region" description="Helical" evidence="9">
    <location>
        <begin position="194"/>
        <end position="213"/>
    </location>
</feature>
<dbReference type="GO" id="GO:0015920">
    <property type="term" value="P:lipopolysaccharide transport"/>
    <property type="evidence" value="ECO:0007669"/>
    <property type="project" value="TreeGrafter"/>
</dbReference>
<dbReference type="PANTHER" id="PTHR30413">
    <property type="entry name" value="INNER MEMBRANE TRANSPORT PERMEASE"/>
    <property type="match status" value="1"/>
</dbReference>
<feature type="transmembrane region" description="Helical" evidence="9">
    <location>
        <begin position="95"/>
        <end position="113"/>
    </location>
</feature>
<evidence type="ECO:0000256" key="5">
    <source>
        <dbReference type="ARBA" id="ARBA00022519"/>
    </source>
</evidence>
<dbReference type="GO" id="GO:0140359">
    <property type="term" value="F:ABC-type transporter activity"/>
    <property type="evidence" value="ECO:0007669"/>
    <property type="project" value="InterPro"/>
</dbReference>
<dbReference type="RefSeq" id="WP_062419083.1">
    <property type="nucleotide sequence ID" value="NZ_DF967974.1"/>
</dbReference>
<protein>
    <recommendedName>
        <fullName evidence="9">Transport permease protein</fullName>
    </recommendedName>
</protein>
<feature type="transmembrane region" description="Helical" evidence="9">
    <location>
        <begin position="253"/>
        <end position="272"/>
    </location>
</feature>
<keyword evidence="12" id="KW-1185">Reference proteome</keyword>
<evidence type="ECO:0000256" key="9">
    <source>
        <dbReference type="RuleBase" id="RU361157"/>
    </source>
</evidence>
<gene>
    <name evidence="11" type="ORF">ADN01_15950</name>
</gene>
<dbReference type="PROSITE" id="PS51012">
    <property type="entry name" value="ABC_TM2"/>
    <property type="match status" value="1"/>
</dbReference>
<dbReference type="OrthoDB" id="9786910at2"/>
<feature type="transmembrane region" description="Helical" evidence="9">
    <location>
        <begin position="53"/>
        <end position="75"/>
    </location>
</feature>
<comment type="subcellular location">
    <subcellularLocation>
        <location evidence="1">Cell inner membrane</location>
        <topology evidence="1">Multi-pass membrane protein</topology>
    </subcellularLocation>
    <subcellularLocation>
        <location evidence="9">Cell membrane</location>
        <topology evidence="9">Multi-pass membrane protein</topology>
    </subcellularLocation>
</comment>
<dbReference type="Pfam" id="PF01061">
    <property type="entry name" value="ABC2_membrane"/>
    <property type="match status" value="1"/>
</dbReference>
<keyword evidence="4 9" id="KW-1003">Cell membrane</keyword>
<dbReference type="Proteomes" id="UP000050501">
    <property type="component" value="Unassembled WGS sequence"/>
</dbReference>
<dbReference type="PANTHER" id="PTHR30413:SF8">
    <property type="entry name" value="TRANSPORT PERMEASE PROTEIN"/>
    <property type="match status" value="1"/>
</dbReference>
<evidence type="ECO:0000256" key="7">
    <source>
        <dbReference type="ARBA" id="ARBA00022989"/>
    </source>
</evidence>
<dbReference type="STRING" id="229921.ADN01_15950"/>
<dbReference type="AlphaFoldDB" id="A0A0P6XVB0"/>
<accession>A0A0P6XVB0</accession>
<name>A0A0P6XVB0_9CHLR</name>